<reference evidence="2" key="1">
    <citation type="journal article" date="2022" name="bioRxiv">
        <title>Sequencing and chromosome-scale assembly of the giantPleurodeles waltlgenome.</title>
        <authorList>
            <person name="Brown T."/>
            <person name="Elewa A."/>
            <person name="Iarovenko S."/>
            <person name="Subramanian E."/>
            <person name="Araus A.J."/>
            <person name="Petzold A."/>
            <person name="Susuki M."/>
            <person name="Suzuki K.-i.T."/>
            <person name="Hayashi T."/>
            <person name="Toyoda A."/>
            <person name="Oliveira C."/>
            <person name="Osipova E."/>
            <person name="Leigh N.D."/>
            <person name="Simon A."/>
            <person name="Yun M.H."/>
        </authorList>
    </citation>
    <scope>NUCLEOTIDE SEQUENCE</scope>
    <source>
        <strain evidence="2">20211129_DDA</strain>
        <tissue evidence="2">Liver</tissue>
    </source>
</reference>
<feature type="region of interest" description="Disordered" evidence="1">
    <location>
        <begin position="129"/>
        <end position="153"/>
    </location>
</feature>
<dbReference type="EMBL" id="JANPWB010000008">
    <property type="protein sequence ID" value="KAJ1160155.1"/>
    <property type="molecule type" value="Genomic_DNA"/>
</dbReference>
<dbReference type="AlphaFoldDB" id="A0AAV7S7L7"/>
<evidence type="ECO:0000313" key="3">
    <source>
        <dbReference type="Proteomes" id="UP001066276"/>
    </source>
</evidence>
<protein>
    <recommendedName>
        <fullName evidence="4">Secreted protein</fullName>
    </recommendedName>
</protein>
<evidence type="ECO:0008006" key="4">
    <source>
        <dbReference type="Google" id="ProtNLM"/>
    </source>
</evidence>
<accession>A0AAV7S7L7</accession>
<evidence type="ECO:0000256" key="1">
    <source>
        <dbReference type="SAM" id="MobiDB-lite"/>
    </source>
</evidence>
<gene>
    <name evidence="2" type="ORF">NDU88_000657</name>
</gene>
<sequence>MLAAVSMAVLFRQFAIVGDVLHVKRVCAETPDAGARTNQASKQIGTIARGKAGKEKDSMGESKWSGPERQAETGKKIRDCVVLSHAAARSSSSLKAKRLPLVTVPCCHPQTPLDKEYSRVGTAVGLGGRKAQVPQCAGTPGKPREAHSLRAKE</sequence>
<dbReference type="Proteomes" id="UP001066276">
    <property type="component" value="Chromosome 4_2"/>
</dbReference>
<organism evidence="2 3">
    <name type="scientific">Pleurodeles waltl</name>
    <name type="common">Iberian ribbed newt</name>
    <dbReference type="NCBI Taxonomy" id="8319"/>
    <lineage>
        <taxon>Eukaryota</taxon>
        <taxon>Metazoa</taxon>
        <taxon>Chordata</taxon>
        <taxon>Craniata</taxon>
        <taxon>Vertebrata</taxon>
        <taxon>Euteleostomi</taxon>
        <taxon>Amphibia</taxon>
        <taxon>Batrachia</taxon>
        <taxon>Caudata</taxon>
        <taxon>Salamandroidea</taxon>
        <taxon>Salamandridae</taxon>
        <taxon>Pleurodelinae</taxon>
        <taxon>Pleurodeles</taxon>
    </lineage>
</organism>
<comment type="caution">
    <text evidence="2">The sequence shown here is derived from an EMBL/GenBank/DDBJ whole genome shotgun (WGS) entry which is preliminary data.</text>
</comment>
<keyword evidence="3" id="KW-1185">Reference proteome</keyword>
<name>A0AAV7S7L7_PLEWA</name>
<proteinExistence type="predicted"/>
<feature type="region of interest" description="Disordered" evidence="1">
    <location>
        <begin position="45"/>
        <end position="73"/>
    </location>
</feature>
<feature type="compositionally biased region" description="Basic and acidic residues" evidence="1">
    <location>
        <begin position="142"/>
        <end position="153"/>
    </location>
</feature>
<evidence type="ECO:0000313" key="2">
    <source>
        <dbReference type="EMBL" id="KAJ1160155.1"/>
    </source>
</evidence>